<dbReference type="InterPro" id="IPR022123">
    <property type="entry name" value="DUF3658"/>
</dbReference>
<dbReference type="OrthoDB" id="343110at2"/>
<dbReference type="Pfam" id="PF12395">
    <property type="entry name" value="DUF3658"/>
    <property type="match status" value="1"/>
</dbReference>
<reference evidence="2 3" key="1">
    <citation type="submission" date="2016-11" db="EMBL/GenBank/DDBJ databases">
        <authorList>
            <person name="Jaros S."/>
            <person name="Januszkiewicz K."/>
            <person name="Wedrychowicz H."/>
        </authorList>
    </citation>
    <scope>NUCLEOTIDE SEQUENCE [LARGE SCALE GENOMIC DNA]</scope>
    <source>
        <strain evidence="2 3">GAS138</strain>
    </source>
</reference>
<name>A0A1M5GWQ1_9BRAD</name>
<proteinExistence type="predicted"/>
<dbReference type="Proteomes" id="UP000189796">
    <property type="component" value="Chromosome I"/>
</dbReference>
<accession>A0A1M5GWQ1</accession>
<gene>
    <name evidence="2" type="ORF">SAMN05443248_0214</name>
</gene>
<evidence type="ECO:0000313" key="2">
    <source>
        <dbReference type="EMBL" id="SHG08140.1"/>
    </source>
</evidence>
<dbReference type="EMBL" id="LT670817">
    <property type="protein sequence ID" value="SHG08140.1"/>
    <property type="molecule type" value="Genomic_DNA"/>
</dbReference>
<evidence type="ECO:0000259" key="1">
    <source>
        <dbReference type="Pfam" id="PF12395"/>
    </source>
</evidence>
<feature type="domain" description="DUF3658" evidence="1">
    <location>
        <begin position="25"/>
        <end position="84"/>
    </location>
</feature>
<evidence type="ECO:0000313" key="3">
    <source>
        <dbReference type="Proteomes" id="UP000189796"/>
    </source>
</evidence>
<dbReference type="AlphaFoldDB" id="A0A1M5GWQ1"/>
<sequence length="93" mass="10224">MLSILDGIMFPMHSLLTVGGKMSPELVDQTILASCKPQFLKVIRIIGDVDRVMNGTKVDFIADRIKALVKAGRLEAAGNLNRWEASEIRLTGK</sequence>
<organism evidence="2 3">
    <name type="scientific">Bradyrhizobium erythrophlei</name>
    <dbReference type="NCBI Taxonomy" id="1437360"/>
    <lineage>
        <taxon>Bacteria</taxon>
        <taxon>Pseudomonadati</taxon>
        <taxon>Pseudomonadota</taxon>
        <taxon>Alphaproteobacteria</taxon>
        <taxon>Hyphomicrobiales</taxon>
        <taxon>Nitrobacteraceae</taxon>
        <taxon>Bradyrhizobium</taxon>
    </lineage>
</organism>
<protein>
    <recommendedName>
        <fullName evidence="1">DUF3658 domain-containing protein</fullName>
    </recommendedName>
</protein>